<proteinExistence type="predicted"/>
<dbReference type="EMBL" id="LJDB01000044">
    <property type="protein sequence ID" value="ONI40884.1"/>
    <property type="molecule type" value="Genomic_DNA"/>
</dbReference>
<comment type="caution">
    <text evidence="1">The sequence shown here is derived from an EMBL/GenBank/DDBJ whole genome shotgun (WGS) entry which is preliminary data.</text>
</comment>
<accession>A0ACC8XD39</accession>
<evidence type="ECO:0000313" key="1">
    <source>
        <dbReference type="EMBL" id="ONI40884.1"/>
    </source>
</evidence>
<protein>
    <submittedName>
        <fullName evidence="1">4-hydroxy-tetrahydrodipicolinate synthase</fullName>
    </submittedName>
</protein>
<dbReference type="Proteomes" id="UP000188605">
    <property type="component" value="Unassembled WGS sequence"/>
</dbReference>
<sequence length="292" mass="31912">MKQILFKGSGVAIITPFYESGVNFDKLGELLEFQVENNTDAIFICGTTGETPTMTKDEQLKTIEYTVKKINGRIPVIAGAGGNNTAGAVEMSKEVEALGVDGLLSVVPYYNKPTQHGIYAHFKTIADSVKTPIILYNVPGRTVANMGVETIKELANLENIVGIKECDFSHVGELVRSCPSDFFVYSGDDPNFLPLLSMGGQGLVSVMANIIPKDTNEIYKKFISGDLEGSRKIQLKTLPLINALFIESNPVPLKYALNLMGYNVGECRLPLAPMLDKNINVLKQELKNYGLI</sequence>
<name>A0ACC8XD39_9FIRM</name>
<keyword evidence="2" id="KW-1185">Reference proteome</keyword>
<gene>
    <name evidence="1" type="ORF">AN396_00830</name>
</gene>
<evidence type="ECO:0000313" key="2">
    <source>
        <dbReference type="Proteomes" id="UP000188605"/>
    </source>
</evidence>
<organism evidence="1 2">
    <name type="scientific">Candidatus Epulonipiscium fishelsonii</name>
    <dbReference type="NCBI Taxonomy" id="77094"/>
    <lineage>
        <taxon>Bacteria</taxon>
        <taxon>Bacillati</taxon>
        <taxon>Bacillota</taxon>
        <taxon>Clostridia</taxon>
        <taxon>Lachnospirales</taxon>
        <taxon>Lachnospiraceae</taxon>
        <taxon>Candidatus Epulonipiscium</taxon>
    </lineage>
</organism>
<reference evidence="1" key="1">
    <citation type="submission" date="2016-08" db="EMBL/GenBank/DDBJ databases">
        <authorList>
            <person name="Ngugi D.K."/>
            <person name="Miyake S."/>
            <person name="Stingl U."/>
        </authorList>
    </citation>
    <scope>NUCLEOTIDE SEQUENCE</scope>
    <source>
        <strain evidence="1">SCG-B11WGA-EpuloA1</strain>
    </source>
</reference>